<dbReference type="GO" id="GO:0031209">
    <property type="term" value="C:SCAR complex"/>
    <property type="evidence" value="ECO:0007669"/>
    <property type="project" value="TreeGrafter"/>
</dbReference>
<protein>
    <submittedName>
        <fullName evidence="2">Uncharacterized protein</fullName>
    </submittedName>
</protein>
<dbReference type="PANTHER" id="PTHR12093">
    <property type="entry name" value="NCK-ASSOCIATED PROTEIN 1"/>
    <property type="match status" value="1"/>
</dbReference>
<accession>A0AAW1RUL3</accession>
<dbReference type="EMBL" id="JALJOU010000021">
    <property type="protein sequence ID" value="KAK9837462.1"/>
    <property type="molecule type" value="Genomic_DNA"/>
</dbReference>
<name>A0AAW1RUL3_9CHLO</name>
<keyword evidence="3" id="KW-1185">Reference proteome</keyword>
<dbReference type="Proteomes" id="UP001445335">
    <property type="component" value="Unassembled WGS sequence"/>
</dbReference>
<dbReference type="GO" id="GO:0030866">
    <property type="term" value="P:cortical actin cytoskeleton organization"/>
    <property type="evidence" value="ECO:0007669"/>
    <property type="project" value="TreeGrafter"/>
</dbReference>
<dbReference type="GO" id="GO:0030031">
    <property type="term" value="P:cell projection assembly"/>
    <property type="evidence" value="ECO:0007669"/>
    <property type="project" value="TreeGrafter"/>
</dbReference>
<evidence type="ECO:0000313" key="2">
    <source>
        <dbReference type="EMBL" id="KAK9837462.1"/>
    </source>
</evidence>
<dbReference type="InterPro" id="IPR019137">
    <property type="entry name" value="Nck-associated_protein-1"/>
</dbReference>
<evidence type="ECO:0000256" key="1">
    <source>
        <dbReference type="ARBA" id="ARBA00037947"/>
    </source>
</evidence>
<proteinExistence type="inferred from homology"/>
<dbReference type="GO" id="GO:0016477">
    <property type="term" value="P:cell migration"/>
    <property type="evidence" value="ECO:0007669"/>
    <property type="project" value="TreeGrafter"/>
</dbReference>
<dbReference type="PANTHER" id="PTHR12093:SF10">
    <property type="entry name" value="MEMBRANE-ASSOCIATED PROTEIN HEM"/>
    <property type="match status" value="1"/>
</dbReference>
<reference evidence="2 3" key="1">
    <citation type="journal article" date="2024" name="Nat. Commun.">
        <title>Phylogenomics reveals the evolutionary origins of lichenization in chlorophyte algae.</title>
        <authorList>
            <person name="Puginier C."/>
            <person name="Libourel C."/>
            <person name="Otte J."/>
            <person name="Skaloud P."/>
            <person name="Haon M."/>
            <person name="Grisel S."/>
            <person name="Petersen M."/>
            <person name="Berrin J.G."/>
            <person name="Delaux P.M."/>
            <person name="Dal Grande F."/>
            <person name="Keller J."/>
        </authorList>
    </citation>
    <scope>NUCLEOTIDE SEQUENCE [LARGE SCALE GENOMIC DNA]</scope>
    <source>
        <strain evidence="2 3">SAG 245.80</strain>
    </source>
</reference>
<comment type="similarity">
    <text evidence="1">Belongs to the HEM-1/HEM-2 family.</text>
</comment>
<dbReference type="Pfam" id="PF09735">
    <property type="entry name" value="Nckap1"/>
    <property type="match status" value="1"/>
</dbReference>
<gene>
    <name evidence="2" type="ORF">WJX81_004335</name>
</gene>
<comment type="caution">
    <text evidence="2">The sequence shown here is derived from an EMBL/GenBank/DDBJ whole genome shotgun (WGS) entry which is preliminary data.</text>
</comment>
<evidence type="ECO:0000313" key="3">
    <source>
        <dbReference type="Proteomes" id="UP001445335"/>
    </source>
</evidence>
<dbReference type="GO" id="GO:0000902">
    <property type="term" value="P:cell morphogenesis"/>
    <property type="evidence" value="ECO:0007669"/>
    <property type="project" value="TreeGrafter"/>
</dbReference>
<dbReference type="AlphaFoldDB" id="A0AAW1RUL3"/>
<organism evidence="2 3">
    <name type="scientific">Elliptochloris bilobata</name>
    <dbReference type="NCBI Taxonomy" id="381761"/>
    <lineage>
        <taxon>Eukaryota</taxon>
        <taxon>Viridiplantae</taxon>
        <taxon>Chlorophyta</taxon>
        <taxon>core chlorophytes</taxon>
        <taxon>Trebouxiophyceae</taxon>
        <taxon>Trebouxiophyceae incertae sedis</taxon>
        <taxon>Elliptochloris clade</taxon>
        <taxon>Elliptochloris</taxon>
    </lineage>
</organism>
<sequence length="1083" mass="111954">MEVLQEELLGASAELLDRVYAACQGLSPLTCPTAAMFATTYYEVTDKLVTSFPLHPLSINVEKVDRLGSEVLWREAARIASELEPLYGLLQDLAEFKARLLRFLAGCERGVLPFCPMRSPELLAGALELVANATRLHLLAAHLPAPLILQLHTLAHCLASVQRSGEAQDPPDAEEVRAYARTFPDALPLLQAELQPVSARIGQMLETGVFPALLAFGSCDALGASGLADLSRSDEALAALAYVHGWTREAAWRALAQLPHMCELTLLILLVCPGEAIRPGGVEVVHGLLSETLLLLVYNDVCTDVHAHFQRLVQPTLSAHSRQRGPSGRSMPGMVRAAHAAALAGCQVEHRRRRELCIQALTDMVELCGAPPPLWLTVRAEGALAVLAYARAELLWWFRHWKELPSGQAWRAWLAVDRAQRDTPPDASVHALMAAFSRATLFLLRHGSAVQAHAAHALPLAAEDVEAAAAAAGCEAFCGGALLAAASALLQQARLAEDFLGCVHRAASLAELRFQREAAAGRPPKLRAAMLTALSAPYTAAQHAPAWLTAICSLAEPPTPPAWADPRSGLLPQHPAALAAGAGPGEGEEAVQALAGELMAAMGACFEHIVAELHQASLAAPDGLAAARAAELASLQQAGRGLARALAMAPAVRVTRGMEVRPREHLLCAARNAATTLLLAEFCCSRSMHPRRPSELERSVAALLAALAALQRGSGADLAAEARAALLAAAGGPLDACQATWARRHAGPERRASGGTASARLALSAGNGGGGLAVASALAEWYANMVLADQRCLGVAVSEARGAFFCTAPVVACGDPGALASALELAAAARVFGAPGLSAIARAAERPMAAAVAGLDAALAAAAPLLETLQADYEASGCCGAACGEAAADPKPGAGLPDLDAVLELLGGLARAAFFRRLVAAAAHAELAAPDTERRGAHICDALGLPRPAEGQEPSGHDPVLARLVAGMGSPARARRWASWPLLAALTLWAPAWAATLCVPAQDALSGAGAGLAPAARALAAAVPAAFGGADGEGLGSRSEALRCLVRCGSAAAQVPPAEPKLRALAALAGSDLRFGAAGAWAA</sequence>